<gene>
    <name evidence="2" type="ORF">Ahu01nite_003240</name>
</gene>
<dbReference type="RefSeq" id="WP_203834525.1">
    <property type="nucleotide sequence ID" value="NZ_BAAATV010000001.1"/>
</dbReference>
<evidence type="ECO:0000313" key="2">
    <source>
        <dbReference type="EMBL" id="GIE17222.1"/>
    </source>
</evidence>
<proteinExistence type="predicted"/>
<accession>A0ABQ3ZF81</accession>
<name>A0ABQ3ZF81_9ACTN</name>
<comment type="caution">
    <text evidence="2">The sequence shown here is derived from an EMBL/GenBank/DDBJ whole genome shotgun (WGS) entry which is preliminary data.</text>
</comment>
<protein>
    <recommendedName>
        <fullName evidence="1">SCO6045-like C-terminal domain-containing protein</fullName>
    </recommendedName>
</protein>
<keyword evidence="3" id="KW-1185">Reference proteome</keyword>
<evidence type="ECO:0000313" key="3">
    <source>
        <dbReference type="Proteomes" id="UP000603200"/>
    </source>
</evidence>
<sequence>MSSLADRQAALVAALTSGAPVPAGFDGRMVEIARVALLRKRGGEVARQWPALHAALGAGWLREWSAWAAARPTNGSLRDGWDFARDLVSRDALPREAGAELASREAAMRYDGQTSPQTRRLPAIRTAAGTVAVQILGRVRVLHRN</sequence>
<evidence type="ECO:0000259" key="1">
    <source>
        <dbReference type="Pfam" id="PF26136"/>
    </source>
</evidence>
<dbReference type="Proteomes" id="UP000603200">
    <property type="component" value="Unassembled WGS sequence"/>
</dbReference>
<feature type="domain" description="SCO6045-like C-terminal" evidence="1">
    <location>
        <begin position="5"/>
        <end position="87"/>
    </location>
</feature>
<organism evidence="2 3">
    <name type="scientific">Winogradskya humida</name>
    <dbReference type="NCBI Taxonomy" id="113566"/>
    <lineage>
        <taxon>Bacteria</taxon>
        <taxon>Bacillati</taxon>
        <taxon>Actinomycetota</taxon>
        <taxon>Actinomycetes</taxon>
        <taxon>Micromonosporales</taxon>
        <taxon>Micromonosporaceae</taxon>
        <taxon>Winogradskya</taxon>
    </lineage>
</organism>
<dbReference type="EMBL" id="BOMN01000005">
    <property type="protein sequence ID" value="GIE17222.1"/>
    <property type="molecule type" value="Genomic_DNA"/>
</dbReference>
<dbReference type="InterPro" id="IPR058711">
    <property type="entry name" value="SCO6045-like_C"/>
</dbReference>
<dbReference type="Pfam" id="PF26136">
    <property type="entry name" value="SCO6045_C"/>
    <property type="match status" value="1"/>
</dbReference>
<reference evidence="2 3" key="1">
    <citation type="submission" date="2021-01" db="EMBL/GenBank/DDBJ databases">
        <title>Whole genome shotgun sequence of Actinoplanes humidus NBRC 14915.</title>
        <authorList>
            <person name="Komaki H."/>
            <person name="Tamura T."/>
        </authorList>
    </citation>
    <scope>NUCLEOTIDE SEQUENCE [LARGE SCALE GENOMIC DNA]</scope>
    <source>
        <strain evidence="2 3">NBRC 14915</strain>
    </source>
</reference>